<reference evidence="2" key="1">
    <citation type="submission" date="2017-01" db="EMBL/GenBank/DDBJ databases">
        <authorList>
            <person name="Brunel B."/>
        </authorList>
    </citation>
    <scope>NUCLEOTIDE SEQUENCE [LARGE SCALE GENOMIC DNA]</scope>
</reference>
<dbReference type="Pfam" id="PF07592">
    <property type="entry name" value="DDE_Tnp_ISAZ013"/>
    <property type="match status" value="1"/>
</dbReference>
<proteinExistence type="predicted"/>
<dbReference type="InterPro" id="IPR011518">
    <property type="entry name" value="Transposase_36"/>
</dbReference>
<dbReference type="Proteomes" id="UP000188388">
    <property type="component" value="Unassembled WGS sequence"/>
</dbReference>
<evidence type="ECO:0008006" key="3">
    <source>
        <dbReference type="Google" id="ProtNLM"/>
    </source>
</evidence>
<evidence type="ECO:0000313" key="2">
    <source>
        <dbReference type="Proteomes" id="UP000188388"/>
    </source>
</evidence>
<dbReference type="AlphaFoldDB" id="A0A1R3VHR6"/>
<name>A0A1R3VHR6_9HYPH</name>
<organism evidence="1 2">
    <name type="scientific">Mesorhizobium prunaredense</name>
    <dbReference type="NCBI Taxonomy" id="1631249"/>
    <lineage>
        <taxon>Bacteria</taxon>
        <taxon>Pseudomonadati</taxon>
        <taxon>Pseudomonadota</taxon>
        <taxon>Alphaproteobacteria</taxon>
        <taxon>Hyphomicrobiales</taxon>
        <taxon>Phyllobacteriaceae</taxon>
        <taxon>Mesorhizobium</taxon>
    </lineage>
</organism>
<keyword evidence="2" id="KW-1185">Reference proteome</keyword>
<dbReference type="EMBL" id="FTPD01000067">
    <property type="protein sequence ID" value="SIT59384.1"/>
    <property type="molecule type" value="Genomic_DNA"/>
</dbReference>
<sequence length="62" mass="6952">MSNSSPPQPRPPGTPRCRLDENLYPAGIKVADQEIAAINICRSDFHGEWNYSIKPRSLKSKL</sequence>
<evidence type="ECO:0000313" key="1">
    <source>
        <dbReference type="EMBL" id="SIT59384.1"/>
    </source>
</evidence>
<accession>A0A1R3VHR6</accession>
<protein>
    <recommendedName>
        <fullName evidence="3">Transposase</fullName>
    </recommendedName>
</protein>
<gene>
    <name evidence="1" type="ORF">BQ8794_70314</name>
</gene>
<dbReference type="STRING" id="1631249.BQ8794_70314"/>